<dbReference type="InterPro" id="IPR014710">
    <property type="entry name" value="RmlC-like_jellyroll"/>
</dbReference>
<dbReference type="PANTHER" id="PTHR35848">
    <property type="entry name" value="OXALATE-BINDING PROTEIN"/>
    <property type="match status" value="1"/>
</dbReference>
<gene>
    <name evidence="3" type="ORF">BV133_1522</name>
    <name evidence="4" type="ORF">BVIRIDIS_25920</name>
</gene>
<organism evidence="4 5">
    <name type="scientific">Blastochloris viridis</name>
    <name type="common">Rhodopseudomonas viridis</name>
    <dbReference type="NCBI Taxonomy" id="1079"/>
    <lineage>
        <taxon>Bacteria</taxon>
        <taxon>Pseudomonadati</taxon>
        <taxon>Pseudomonadota</taxon>
        <taxon>Alphaproteobacteria</taxon>
        <taxon>Hyphomicrobiales</taxon>
        <taxon>Blastochloridaceae</taxon>
        <taxon>Blastochloris</taxon>
    </lineage>
</organism>
<dbReference type="KEGG" id="bvr:BVIR_3148"/>
<dbReference type="SUPFAM" id="SSF51182">
    <property type="entry name" value="RmlC-like cupins"/>
    <property type="match status" value="1"/>
</dbReference>
<reference evidence="5" key="3">
    <citation type="journal article" date="2016" name="Genome Announc.">
        <title>Revised genome sequence of the purple photosynthetic bacterium Blastochloris viridis.</title>
        <authorList>
            <person name="Liu L.N."/>
            <person name="Faulkner M."/>
            <person name="Liu X."/>
            <person name="Huang F."/>
            <person name="Darby A.C."/>
            <person name="Hall N."/>
        </authorList>
    </citation>
    <scope>NUCLEOTIDE SEQUENCE [LARGE SCALE GENOMIC DNA]</scope>
    <source>
        <strain evidence="5">ATCC 19567 / DSM 133 / F</strain>
    </source>
</reference>
<evidence type="ECO:0000259" key="2">
    <source>
        <dbReference type="Pfam" id="PF07883"/>
    </source>
</evidence>
<reference evidence="4" key="2">
    <citation type="submission" date="2015-11" db="EMBL/GenBank/DDBJ databases">
        <authorList>
            <person name="Zhang Y."/>
            <person name="Guo Z."/>
        </authorList>
    </citation>
    <scope>NUCLEOTIDE SEQUENCE</scope>
    <source>
        <strain evidence="4">1</strain>
    </source>
</reference>
<dbReference type="RefSeq" id="WP_055038415.1">
    <property type="nucleotide sequence ID" value="NZ_AP014854.2"/>
</dbReference>
<evidence type="ECO:0000313" key="5">
    <source>
        <dbReference type="Proteomes" id="UP000065734"/>
    </source>
</evidence>
<protein>
    <recommendedName>
        <fullName evidence="2">Cupin type-2 domain-containing protein</fullName>
    </recommendedName>
</protein>
<keyword evidence="5" id="KW-1185">Reference proteome</keyword>
<feature type="domain" description="Cupin type-2" evidence="2">
    <location>
        <begin position="45"/>
        <end position="116"/>
    </location>
</feature>
<reference evidence="3" key="1">
    <citation type="journal article" date="2015" name="Genome Announc.">
        <title>Complete Genome Sequence of the Bacteriochlorophyll b-Producing Photosynthetic Bacterium Blastochloris viridis.</title>
        <authorList>
            <person name="Tsukatani Y."/>
            <person name="Hirose Y."/>
            <person name="Harada J."/>
            <person name="Misawa N."/>
            <person name="Mori K."/>
            <person name="Inoue K."/>
            <person name="Tamiaki H."/>
        </authorList>
    </citation>
    <scope>NUCLEOTIDE SEQUENCE [LARGE SCALE GENOMIC DNA]</scope>
    <source>
        <strain evidence="3">DSM 133</strain>
    </source>
</reference>
<evidence type="ECO:0000313" key="4">
    <source>
        <dbReference type="EMBL" id="CUU43568.1"/>
    </source>
</evidence>
<keyword evidence="1" id="KW-0479">Metal-binding</keyword>
<evidence type="ECO:0000313" key="3">
    <source>
        <dbReference type="EMBL" id="BAR99115.1"/>
    </source>
</evidence>
<dbReference type="EMBL" id="AP014854">
    <property type="protein sequence ID" value="BAR99115.1"/>
    <property type="molecule type" value="Genomic_DNA"/>
</dbReference>
<sequence length="153" mass="16339">MKKTLADIAPRTATLYPPPLDAITAGRTKYALGNAFGLDQFGVNLTELAPGAASALRHWHAAEDEFVFVLAGEITLVDDAGAQVLQAGEFVGFKAGVANAHHFVNRTAATARYLEVGTRAPHSDTVHYPDHDLLAAPGPDGRRRLLHNDGTPY</sequence>
<name>A0A0H5BAA6_BLAVI</name>
<accession>A0A0H5BAA6</accession>
<dbReference type="Pfam" id="PF07883">
    <property type="entry name" value="Cupin_2"/>
    <property type="match status" value="1"/>
</dbReference>
<dbReference type="InterPro" id="IPR011051">
    <property type="entry name" value="RmlC_Cupin_sf"/>
</dbReference>
<dbReference type="EMBL" id="LN907867">
    <property type="protein sequence ID" value="CUU43568.1"/>
    <property type="molecule type" value="Genomic_DNA"/>
</dbReference>
<dbReference type="AlphaFoldDB" id="A0A0H5BAA6"/>
<dbReference type="OrthoDB" id="5290459at2"/>
<dbReference type="Proteomes" id="UP000065734">
    <property type="component" value="Chromosome I"/>
</dbReference>
<dbReference type="CDD" id="cd02224">
    <property type="entry name" value="cupin_SPO2919-like"/>
    <property type="match status" value="1"/>
</dbReference>
<dbReference type="PANTHER" id="PTHR35848:SF9">
    <property type="entry name" value="SLL1358 PROTEIN"/>
    <property type="match status" value="1"/>
</dbReference>
<dbReference type="Gene3D" id="2.60.120.10">
    <property type="entry name" value="Jelly Rolls"/>
    <property type="match status" value="1"/>
</dbReference>
<dbReference type="InterPro" id="IPR051610">
    <property type="entry name" value="GPI/OXD"/>
</dbReference>
<dbReference type="STRING" id="1079.BVIR_3148"/>
<proteinExistence type="predicted"/>
<evidence type="ECO:0000256" key="1">
    <source>
        <dbReference type="ARBA" id="ARBA00022723"/>
    </source>
</evidence>
<dbReference type="InterPro" id="IPR013096">
    <property type="entry name" value="Cupin_2"/>
</dbReference>
<dbReference type="GO" id="GO:0046872">
    <property type="term" value="F:metal ion binding"/>
    <property type="evidence" value="ECO:0007669"/>
    <property type="project" value="UniProtKB-KW"/>
</dbReference>